<name>D0NBE9_PHYIT</name>
<protein>
    <submittedName>
        <fullName evidence="1">Uncharacterized protein</fullName>
    </submittedName>
</protein>
<dbReference type="InParanoid" id="D0NBE9"/>
<reference evidence="2" key="1">
    <citation type="journal article" date="2009" name="Nature">
        <title>Genome sequence and analysis of the Irish potato famine pathogen Phytophthora infestans.</title>
        <authorList>
            <consortium name="The Broad Institute Genome Sequencing Platform"/>
            <person name="Haas B.J."/>
            <person name="Kamoun S."/>
            <person name="Zody M.C."/>
            <person name="Jiang R.H."/>
            <person name="Handsaker R.E."/>
            <person name="Cano L.M."/>
            <person name="Grabherr M."/>
            <person name="Kodira C.D."/>
            <person name="Raffaele S."/>
            <person name="Torto-Alalibo T."/>
            <person name="Bozkurt T.O."/>
            <person name="Ah-Fong A.M."/>
            <person name="Alvarado L."/>
            <person name="Anderson V.L."/>
            <person name="Armstrong M.R."/>
            <person name="Avrova A."/>
            <person name="Baxter L."/>
            <person name="Beynon J."/>
            <person name="Boevink P.C."/>
            <person name="Bollmann S.R."/>
            <person name="Bos J.I."/>
            <person name="Bulone V."/>
            <person name="Cai G."/>
            <person name="Cakir C."/>
            <person name="Carrington J.C."/>
            <person name="Chawner M."/>
            <person name="Conti L."/>
            <person name="Costanzo S."/>
            <person name="Ewan R."/>
            <person name="Fahlgren N."/>
            <person name="Fischbach M.A."/>
            <person name="Fugelstad J."/>
            <person name="Gilroy E.M."/>
            <person name="Gnerre S."/>
            <person name="Green P.J."/>
            <person name="Grenville-Briggs L.J."/>
            <person name="Griffith J."/>
            <person name="Grunwald N.J."/>
            <person name="Horn K."/>
            <person name="Horner N.R."/>
            <person name="Hu C.H."/>
            <person name="Huitema E."/>
            <person name="Jeong D.H."/>
            <person name="Jones A.M."/>
            <person name="Jones J.D."/>
            <person name="Jones R.W."/>
            <person name="Karlsson E.K."/>
            <person name="Kunjeti S.G."/>
            <person name="Lamour K."/>
            <person name="Liu Z."/>
            <person name="Ma L."/>
            <person name="Maclean D."/>
            <person name="Chibucos M.C."/>
            <person name="McDonald H."/>
            <person name="McWalters J."/>
            <person name="Meijer H.J."/>
            <person name="Morgan W."/>
            <person name="Morris P.F."/>
            <person name="Munro C.A."/>
            <person name="O'Neill K."/>
            <person name="Ospina-Giraldo M."/>
            <person name="Pinzon A."/>
            <person name="Pritchard L."/>
            <person name="Ramsahoye B."/>
            <person name="Ren Q."/>
            <person name="Restrepo S."/>
            <person name="Roy S."/>
            <person name="Sadanandom A."/>
            <person name="Savidor A."/>
            <person name="Schornack S."/>
            <person name="Schwartz D.C."/>
            <person name="Schumann U.D."/>
            <person name="Schwessinger B."/>
            <person name="Seyer L."/>
            <person name="Sharpe T."/>
            <person name="Silvar C."/>
            <person name="Song J."/>
            <person name="Studholme D.J."/>
            <person name="Sykes S."/>
            <person name="Thines M."/>
            <person name="van de Vondervoort P.J."/>
            <person name="Phuntumart V."/>
            <person name="Wawra S."/>
            <person name="Weide R."/>
            <person name="Win J."/>
            <person name="Young C."/>
            <person name="Zhou S."/>
            <person name="Fry W."/>
            <person name="Meyers B.C."/>
            <person name="van West P."/>
            <person name="Ristaino J."/>
            <person name="Govers F."/>
            <person name="Birch P.R."/>
            <person name="Whisson S.C."/>
            <person name="Judelson H.S."/>
            <person name="Nusbaum C."/>
        </authorList>
    </citation>
    <scope>NUCLEOTIDE SEQUENCE [LARGE SCALE GENOMIC DNA]</scope>
    <source>
        <strain evidence="2">T30-4</strain>
    </source>
</reference>
<proteinExistence type="predicted"/>
<dbReference type="HOGENOM" id="CLU_1664136_0_0_1"/>
<dbReference type="GeneID" id="9461796"/>
<dbReference type="Proteomes" id="UP000006643">
    <property type="component" value="Unassembled WGS sequence"/>
</dbReference>
<dbReference type="EMBL" id="DS028131">
    <property type="protein sequence ID" value="EEY55378.1"/>
    <property type="molecule type" value="Genomic_DNA"/>
</dbReference>
<evidence type="ECO:0000313" key="1">
    <source>
        <dbReference type="EMBL" id="EEY55378.1"/>
    </source>
</evidence>
<dbReference type="VEuPathDB" id="FungiDB:PITG_09319"/>
<sequence>MFPSIKQRKNRSQRLKGHEGFSITKYAGKMETAPRQGLGQRLIDRFPEELGVTDNTFKIHVGGWTLVLFGTVAFDGLSELVVKSWETLGKAQLNGNRTKTRKALLRERIPLEHDWDNPFWGNDEIKMIRPKPPFMKGGKRYWNIEFKEGEEASTLGLKN</sequence>
<dbReference type="AlphaFoldDB" id="D0NBE9"/>
<evidence type="ECO:0000313" key="2">
    <source>
        <dbReference type="Proteomes" id="UP000006643"/>
    </source>
</evidence>
<organism evidence="1 2">
    <name type="scientific">Phytophthora infestans (strain T30-4)</name>
    <name type="common">Potato late blight agent</name>
    <dbReference type="NCBI Taxonomy" id="403677"/>
    <lineage>
        <taxon>Eukaryota</taxon>
        <taxon>Sar</taxon>
        <taxon>Stramenopiles</taxon>
        <taxon>Oomycota</taxon>
        <taxon>Peronosporomycetes</taxon>
        <taxon>Peronosporales</taxon>
        <taxon>Peronosporaceae</taxon>
        <taxon>Phytophthora</taxon>
    </lineage>
</organism>
<keyword evidence="2" id="KW-1185">Reference proteome</keyword>
<gene>
    <name evidence="1" type="ORF">PITG_09319</name>
</gene>
<dbReference type="KEGG" id="pif:PITG_09319"/>
<dbReference type="RefSeq" id="XP_002903602.1">
    <property type="nucleotide sequence ID" value="XM_002903556.1"/>
</dbReference>
<accession>D0NBE9</accession>